<dbReference type="InterPro" id="IPR023298">
    <property type="entry name" value="ATPase_P-typ_TM_dom_sf"/>
</dbReference>
<keyword evidence="8" id="KW-1278">Translocase</keyword>
<evidence type="ECO:0000313" key="14">
    <source>
        <dbReference type="Proteomes" id="UP000253370"/>
    </source>
</evidence>
<dbReference type="FunFam" id="3.40.50.1000:FF:000083">
    <property type="entry name" value="Sodium/potassium-transporting ATPase subunit alpha"/>
    <property type="match status" value="1"/>
</dbReference>
<dbReference type="SUPFAM" id="SSF81665">
    <property type="entry name" value="Calcium ATPase, transmembrane domain M"/>
    <property type="match status" value="1"/>
</dbReference>
<feature type="transmembrane region" description="Helical" evidence="11">
    <location>
        <begin position="850"/>
        <end position="870"/>
    </location>
</feature>
<dbReference type="InterPro" id="IPR006068">
    <property type="entry name" value="ATPase_P-typ_cation-transptr_C"/>
</dbReference>
<dbReference type="PRINTS" id="PR00120">
    <property type="entry name" value="HATPASE"/>
</dbReference>
<evidence type="ECO:0000256" key="3">
    <source>
        <dbReference type="ARBA" id="ARBA00022553"/>
    </source>
</evidence>
<dbReference type="GO" id="GO:0005391">
    <property type="term" value="F:P-type sodium:potassium-exchanging transporter activity"/>
    <property type="evidence" value="ECO:0007669"/>
    <property type="project" value="TreeGrafter"/>
</dbReference>
<keyword evidence="14" id="KW-1185">Reference proteome</keyword>
<dbReference type="PROSITE" id="PS00154">
    <property type="entry name" value="ATPASE_E1_E2"/>
    <property type="match status" value="1"/>
</dbReference>
<keyword evidence="9 11" id="KW-1133">Transmembrane helix</keyword>
<dbReference type="SMART" id="SM00831">
    <property type="entry name" value="Cation_ATPase_N"/>
    <property type="match status" value="1"/>
</dbReference>
<accession>A0A365U4Y6</accession>
<dbReference type="GO" id="GO:0005524">
    <property type="term" value="F:ATP binding"/>
    <property type="evidence" value="ECO:0007669"/>
    <property type="project" value="UniProtKB-KW"/>
</dbReference>
<dbReference type="Pfam" id="PF00122">
    <property type="entry name" value="E1-E2_ATPase"/>
    <property type="match status" value="1"/>
</dbReference>
<dbReference type="GO" id="GO:0012505">
    <property type="term" value="C:endomembrane system"/>
    <property type="evidence" value="ECO:0007669"/>
    <property type="project" value="UniProtKB-SubCell"/>
</dbReference>
<dbReference type="InterPro" id="IPR023214">
    <property type="entry name" value="HAD_sf"/>
</dbReference>
<dbReference type="Proteomes" id="UP000253370">
    <property type="component" value="Unassembled WGS sequence"/>
</dbReference>
<feature type="transmembrane region" description="Helical" evidence="11">
    <location>
        <begin position="81"/>
        <end position="100"/>
    </location>
</feature>
<dbReference type="InterPro" id="IPR008250">
    <property type="entry name" value="ATPase_P-typ_transduc_dom_A_sf"/>
</dbReference>
<evidence type="ECO:0000256" key="10">
    <source>
        <dbReference type="ARBA" id="ARBA00023136"/>
    </source>
</evidence>
<dbReference type="Pfam" id="PF00689">
    <property type="entry name" value="Cation_ATPase_C"/>
    <property type="match status" value="1"/>
</dbReference>
<evidence type="ECO:0000256" key="7">
    <source>
        <dbReference type="ARBA" id="ARBA00022842"/>
    </source>
</evidence>
<dbReference type="InterPro" id="IPR018303">
    <property type="entry name" value="ATPase_P-typ_P_site"/>
</dbReference>
<feature type="transmembrane region" description="Helical" evidence="11">
    <location>
        <begin position="782"/>
        <end position="799"/>
    </location>
</feature>
<feature type="transmembrane region" description="Helical" evidence="11">
    <location>
        <begin position="245"/>
        <end position="263"/>
    </location>
</feature>
<evidence type="ECO:0000256" key="9">
    <source>
        <dbReference type="ARBA" id="ARBA00022989"/>
    </source>
</evidence>
<dbReference type="GO" id="GO:1902600">
    <property type="term" value="P:proton transmembrane transport"/>
    <property type="evidence" value="ECO:0007669"/>
    <property type="project" value="TreeGrafter"/>
</dbReference>
<dbReference type="Pfam" id="PF00690">
    <property type="entry name" value="Cation_ATPase_N"/>
    <property type="match status" value="1"/>
</dbReference>
<dbReference type="SUPFAM" id="SSF81653">
    <property type="entry name" value="Calcium ATPase, transduction domain A"/>
    <property type="match status" value="1"/>
</dbReference>
<dbReference type="RefSeq" id="WP_113290519.1">
    <property type="nucleotide sequence ID" value="NZ_QNTQ01000018.1"/>
</dbReference>
<dbReference type="AlphaFoldDB" id="A0A365U4Y6"/>
<protein>
    <submittedName>
        <fullName evidence="13">Cation-transporting P-type ATPase</fullName>
    </submittedName>
</protein>
<dbReference type="Pfam" id="PF13246">
    <property type="entry name" value="Cation_ATPase"/>
    <property type="match status" value="1"/>
</dbReference>
<keyword evidence="6" id="KW-0067">ATP-binding</keyword>
<dbReference type="EMBL" id="QNTQ01000018">
    <property type="protein sequence ID" value="RBI83347.1"/>
    <property type="molecule type" value="Genomic_DNA"/>
</dbReference>
<evidence type="ECO:0000256" key="1">
    <source>
        <dbReference type="ARBA" id="ARBA00004127"/>
    </source>
</evidence>
<dbReference type="InterPro" id="IPR044492">
    <property type="entry name" value="P_typ_ATPase_HD_dom"/>
</dbReference>
<comment type="subcellular location">
    <subcellularLocation>
        <location evidence="1">Endomembrane system</location>
        <topology evidence="1">Multi-pass membrane protein</topology>
    </subcellularLocation>
</comment>
<feature type="transmembrane region" description="Helical" evidence="11">
    <location>
        <begin position="57"/>
        <end position="75"/>
    </location>
</feature>
<dbReference type="PANTHER" id="PTHR43294:SF20">
    <property type="entry name" value="P-TYPE ATPASE"/>
    <property type="match status" value="1"/>
</dbReference>
<proteinExistence type="inferred from homology"/>
<keyword evidence="7" id="KW-0460">Magnesium</keyword>
<feature type="transmembrane region" description="Helical" evidence="11">
    <location>
        <begin position="819"/>
        <end position="838"/>
    </location>
</feature>
<dbReference type="InterPro" id="IPR059000">
    <property type="entry name" value="ATPase_P-type_domA"/>
</dbReference>
<dbReference type="NCBIfam" id="TIGR01494">
    <property type="entry name" value="ATPase_P-type"/>
    <property type="match status" value="2"/>
</dbReference>
<evidence type="ECO:0000256" key="8">
    <source>
        <dbReference type="ARBA" id="ARBA00022967"/>
    </source>
</evidence>
<feature type="transmembrane region" description="Helical" evidence="11">
    <location>
        <begin position="710"/>
        <end position="729"/>
    </location>
</feature>
<comment type="caution">
    <text evidence="13">The sequence shown here is derived from an EMBL/GenBank/DDBJ whole genome shotgun (WGS) entry which is preliminary data.</text>
</comment>
<dbReference type="Gene3D" id="2.70.150.10">
    <property type="entry name" value="Calcium-transporting ATPase, cytoplasmic transduction domain A"/>
    <property type="match status" value="1"/>
</dbReference>
<evidence type="ECO:0000313" key="13">
    <source>
        <dbReference type="EMBL" id="RBI83347.1"/>
    </source>
</evidence>
<dbReference type="GO" id="GO:0016887">
    <property type="term" value="F:ATP hydrolysis activity"/>
    <property type="evidence" value="ECO:0007669"/>
    <property type="project" value="InterPro"/>
</dbReference>
<keyword evidence="10 11" id="KW-0472">Membrane</keyword>
<dbReference type="PANTHER" id="PTHR43294">
    <property type="entry name" value="SODIUM/POTASSIUM-TRANSPORTING ATPASE SUBUNIT ALPHA"/>
    <property type="match status" value="1"/>
</dbReference>
<dbReference type="InterPro" id="IPR023299">
    <property type="entry name" value="ATPase_P-typ_cyto_dom_N"/>
</dbReference>
<dbReference type="FunFam" id="2.70.150.10:FF:000160">
    <property type="entry name" value="Sarcoplasmic/endoplasmic reticulum calcium ATPase 1"/>
    <property type="match status" value="1"/>
</dbReference>
<dbReference type="Gene3D" id="3.40.50.1000">
    <property type="entry name" value="HAD superfamily/HAD-like"/>
    <property type="match status" value="1"/>
</dbReference>
<sequence>MERPHAQTCEEVCSTLQVDPARGLSQGAAAKRLRESGPNRLARARRAPAWRILVDQFRNLIVGVLLLAAMLSGVVGEMVQAAAILVALAINVGIGFYTELSATRSIEALRRLEEDVARVRRDGTERSLAAEKLVPGDVVLLQAGEIVPADLRICESSSLRIDESALTGESVPVGKTAEPVDADADLADRANLAFRGTSVSHGAGAGVVVATGMKTELGRIAELAESAESAQTPLQKQLDALSRRLLVVIAGVAALVAATGAIAGRDLLLMAETGIALVVAAVPEGLPIVASIALARGMWRLADRQALIEKLSAVETLGATNVICADKTGTLTRNRMTLDRLALDGGDVALDARDEAPGGALRAALEVGALCTSAELERDARDEPRGTGDPMELALLVAARRAGCDRADLLDRRPELRREEFDPETRMMATFHRADDAVLVAVKGAPEAVIDRCTHVMDAEGKRVALDEDGRADWHARTDAMAGKGLRALALARRTADDSDVEPYENLTLIGLAGLLDPPRPEVREAVRACRDAGIRVVMVTGDQPETARAIAGEVGILDDPEAAEVRLGSDMAPPEEMTDEALATLRETPVFARFDPAQKLALIEVYQDAGYVVAMTGDGVNDAPALKKADIGIAMGQRGTEVAREAADMVLRDDSFASIEAAVREGRTIFGNIRKFVLYMLSGNAGEILAVSLVALLNAPLPLLPLQILYINIVSDVFPALALGVGESRANVMQRPPRDPSEPILTRRLWGAIGGYGLLIGGSVLAVFWAAFQLGLTREEAVTVSFLAFGFARLWHVLNMRDPDTRLFDNEVLSNRYVWAAVGLGIALMLATIYVPVMRTVLETAVPGPQGWLLIAAGSLAPLFVGQLLKTRIARRALGSAPLG</sequence>
<dbReference type="Gene3D" id="1.20.1110.10">
    <property type="entry name" value="Calcium-transporting ATPase, transmembrane domain"/>
    <property type="match status" value="1"/>
</dbReference>
<dbReference type="InterPro" id="IPR036412">
    <property type="entry name" value="HAD-like_sf"/>
</dbReference>
<keyword evidence="3" id="KW-0597">Phosphoprotein</keyword>
<gene>
    <name evidence="13" type="ORF">DRV85_16170</name>
</gene>
<dbReference type="SFLD" id="SFLDF00027">
    <property type="entry name" value="p-type_atpase"/>
    <property type="match status" value="1"/>
</dbReference>
<dbReference type="GO" id="GO:0036376">
    <property type="term" value="P:sodium ion export across plasma membrane"/>
    <property type="evidence" value="ECO:0007669"/>
    <property type="project" value="TreeGrafter"/>
</dbReference>
<keyword evidence="4 11" id="KW-0812">Transmembrane</keyword>
<reference evidence="13 14" key="1">
    <citation type="submission" date="2018-07" db="EMBL/GenBank/DDBJ databases">
        <title>Rhodosalinus sp. strain E84T genomic sequence and assembly.</title>
        <authorList>
            <person name="Liu Z.-W."/>
            <person name="Lu D.-C."/>
        </authorList>
    </citation>
    <scope>NUCLEOTIDE SEQUENCE [LARGE SCALE GENOMIC DNA]</scope>
    <source>
        <strain evidence="13 14">E84</strain>
    </source>
</reference>
<dbReference type="SUPFAM" id="SSF56784">
    <property type="entry name" value="HAD-like"/>
    <property type="match status" value="1"/>
</dbReference>
<feature type="transmembrane region" description="Helical" evidence="11">
    <location>
        <begin position="275"/>
        <end position="295"/>
    </location>
</feature>
<comment type="similarity">
    <text evidence="2">Belongs to the cation transport ATPase (P-type) (TC 3.A.3) family. Type IIA subfamily.</text>
</comment>
<dbReference type="SFLD" id="SFLDG00002">
    <property type="entry name" value="C1.7:_P-type_atpase_like"/>
    <property type="match status" value="1"/>
</dbReference>
<dbReference type="InterPro" id="IPR004014">
    <property type="entry name" value="ATPase_P-typ_cation-transptr_N"/>
</dbReference>
<dbReference type="GO" id="GO:0005886">
    <property type="term" value="C:plasma membrane"/>
    <property type="evidence" value="ECO:0007669"/>
    <property type="project" value="TreeGrafter"/>
</dbReference>
<evidence type="ECO:0000256" key="4">
    <source>
        <dbReference type="ARBA" id="ARBA00022692"/>
    </source>
</evidence>
<evidence type="ECO:0000256" key="6">
    <source>
        <dbReference type="ARBA" id="ARBA00022840"/>
    </source>
</evidence>
<feature type="domain" description="Cation-transporting P-type ATPase N-terminal" evidence="12">
    <location>
        <begin position="3"/>
        <end position="77"/>
    </location>
</feature>
<feature type="transmembrane region" description="Helical" evidence="11">
    <location>
        <begin position="750"/>
        <end position="770"/>
    </location>
</feature>
<evidence type="ECO:0000256" key="5">
    <source>
        <dbReference type="ARBA" id="ARBA00022741"/>
    </source>
</evidence>
<dbReference type="InterPro" id="IPR001757">
    <property type="entry name" value="P_typ_ATPase"/>
</dbReference>
<dbReference type="SFLD" id="SFLDS00003">
    <property type="entry name" value="Haloacid_Dehalogenase"/>
    <property type="match status" value="1"/>
</dbReference>
<keyword evidence="5" id="KW-0547">Nucleotide-binding</keyword>
<evidence type="ECO:0000256" key="2">
    <source>
        <dbReference type="ARBA" id="ARBA00005675"/>
    </source>
</evidence>
<evidence type="ECO:0000259" key="12">
    <source>
        <dbReference type="SMART" id="SM00831"/>
    </source>
</evidence>
<dbReference type="GO" id="GO:0006883">
    <property type="term" value="P:intracellular sodium ion homeostasis"/>
    <property type="evidence" value="ECO:0007669"/>
    <property type="project" value="TreeGrafter"/>
</dbReference>
<dbReference type="PRINTS" id="PR00119">
    <property type="entry name" value="CATATPASE"/>
</dbReference>
<dbReference type="GO" id="GO:1990573">
    <property type="term" value="P:potassium ion import across plasma membrane"/>
    <property type="evidence" value="ECO:0007669"/>
    <property type="project" value="TreeGrafter"/>
</dbReference>
<dbReference type="SUPFAM" id="SSF81660">
    <property type="entry name" value="Metal cation-transporting ATPase, ATP-binding domain N"/>
    <property type="match status" value="1"/>
</dbReference>
<evidence type="ECO:0000256" key="11">
    <source>
        <dbReference type="SAM" id="Phobius"/>
    </source>
</evidence>
<dbReference type="InterPro" id="IPR050510">
    <property type="entry name" value="Cation_transp_ATPase_P-type"/>
</dbReference>
<name>A0A365U4Y6_9RHOB</name>
<dbReference type="OrthoDB" id="9807843at2"/>
<dbReference type="GO" id="GO:0030007">
    <property type="term" value="P:intracellular potassium ion homeostasis"/>
    <property type="evidence" value="ECO:0007669"/>
    <property type="project" value="TreeGrafter"/>
</dbReference>
<feature type="transmembrane region" description="Helical" evidence="11">
    <location>
        <begin position="677"/>
        <end position="698"/>
    </location>
</feature>
<organism evidence="13 14">
    <name type="scientific">Rhodosalinus halophilus</name>
    <dbReference type="NCBI Taxonomy" id="2259333"/>
    <lineage>
        <taxon>Bacteria</taxon>
        <taxon>Pseudomonadati</taxon>
        <taxon>Pseudomonadota</taxon>
        <taxon>Alphaproteobacteria</taxon>
        <taxon>Rhodobacterales</taxon>
        <taxon>Paracoccaceae</taxon>
        <taxon>Rhodosalinus</taxon>
    </lineage>
</organism>
<dbReference type="Gene3D" id="3.40.1110.10">
    <property type="entry name" value="Calcium-transporting ATPase, cytoplasmic domain N"/>
    <property type="match status" value="1"/>
</dbReference>